<dbReference type="Pfam" id="PF04937">
    <property type="entry name" value="DUF659"/>
    <property type="match status" value="1"/>
</dbReference>
<comment type="caution">
    <text evidence="2">The sequence shown here is derived from an EMBL/GenBank/DDBJ whole genome shotgun (WGS) entry which is preliminary data.</text>
</comment>
<accession>A0A1Q3CRV5</accession>
<organism evidence="2 3">
    <name type="scientific">Cephalotus follicularis</name>
    <name type="common">Albany pitcher plant</name>
    <dbReference type="NCBI Taxonomy" id="3775"/>
    <lineage>
        <taxon>Eukaryota</taxon>
        <taxon>Viridiplantae</taxon>
        <taxon>Streptophyta</taxon>
        <taxon>Embryophyta</taxon>
        <taxon>Tracheophyta</taxon>
        <taxon>Spermatophyta</taxon>
        <taxon>Magnoliopsida</taxon>
        <taxon>eudicotyledons</taxon>
        <taxon>Gunneridae</taxon>
        <taxon>Pentapetalae</taxon>
        <taxon>rosids</taxon>
        <taxon>fabids</taxon>
        <taxon>Oxalidales</taxon>
        <taxon>Cephalotaceae</taxon>
        <taxon>Cephalotus</taxon>
    </lineage>
</organism>
<dbReference type="PANTHER" id="PTHR32166">
    <property type="entry name" value="OSJNBA0013A04.12 PROTEIN"/>
    <property type="match status" value="1"/>
</dbReference>
<feature type="non-terminal residue" evidence="2">
    <location>
        <position position="1"/>
    </location>
</feature>
<dbReference type="OrthoDB" id="1937290at2759"/>
<gene>
    <name evidence="2" type="ORF">CFOL_v3_26312</name>
</gene>
<dbReference type="STRING" id="3775.A0A1Q3CRV5"/>
<dbReference type="InterPro" id="IPR007021">
    <property type="entry name" value="DUF659"/>
</dbReference>
<dbReference type="Proteomes" id="UP000187406">
    <property type="component" value="Unassembled WGS sequence"/>
</dbReference>
<proteinExistence type="predicted"/>
<protein>
    <submittedName>
        <fullName evidence="2">DUF659 domain-containing protein</fullName>
    </submittedName>
</protein>
<feature type="domain" description="DUF659" evidence="1">
    <location>
        <begin position="143"/>
        <end position="273"/>
    </location>
</feature>
<dbReference type="PANTHER" id="PTHR32166:SF81">
    <property type="entry name" value="OS06G0658400 PROTEIN"/>
    <property type="match status" value="1"/>
</dbReference>
<keyword evidence="3" id="KW-1185">Reference proteome</keyword>
<dbReference type="AlphaFoldDB" id="A0A1Q3CRV5"/>
<reference evidence="3" key="1">
    <citation type="submission" date="2016-04" db="EMBL/GenBank/DDBJ databases">
        <title>Cephalotus genome sequencing.</title>
        <authorList>
            <person name="Fukushima K."/>
            <person name="Hasebe M."/>
            <person name="Fang X."/>
        </authorList>
    </citation>
    <scope>NUCLEOTIDE SEQUENCE [LARGE SCALE GENOMIC DNA]</scope>
    <source>
        <strain evidence="3">cv. St1</strain>
    </source>
</reference>
<evidence type="ECO:0000313" key="2">
    <source>
        <dbReference type="EMBL" id="GAV82861.1"/>
    </source>
</evidence>
<evidence type="ECO:0000259" key="1">
    <source>
        <dbReference type="Pfam" id="PF04937"/>
    </source>
</evidence>
<name>A0A1Q3CRV5_CEPFO</name>
<sequence length="274" mass="30716">NDKPLWNYVTKQQSNTKGGGNVPFTCNFCFKNFKGSYSRVKAHLLKIGGTGIQVCAKVSSENILEMRSMNAFQSEGLEPKKRKGLGNTAIAKAFNLKTRDQLHAEIARMFYSVGLPFHLARNPYYVSSYTFAANQSISGYIPPGYNLLRTTLLQNERANIERLLQPIKLSWHEKGLSIVSDGWTDTQRRPLINFMAVVEGAPMFLKAVNCEGEYKDKWFICDLISKSILEVGPHNVVQVVTDNAPVCKAAGLLIETQYPHIFWTPCVVHTLNAL</sequence>
<evidence type="ECO:0000313" key="3">
    <source>
        <dbReference type="Proteomes" id="UP000187406"/>
    </source>
</evidence>
<dbReference type="EMBL" id="BDDD01002735">
    <property type="protein sequence ID" value="GAV82861.1"/>
    <property type="molecule type" value="Genomic_DNA"/>
</dbReference>
<feature type="non-terminal residue" evidence="2">
    <location>
        <position position="274"/>
    </location>
</feature>
<dbReference type="InParanoid" id="A0A1Q3CRV5"/>